<accession>A0A9X6PR01</accession>
<evidence type="ECO:0000259" key="1">
    <source>
        <dbReference type="Pfam" id="PF18741"/>
    </source>
</evidence>
<dbReference type="SUPFAM" id="SSF52980">
    <property type="entry name" value="Restriction endonuclease-like"/>
    <property type="match status" value="1"/>
</dbReference>
<evidence type="ECO:0000313" key="3">
    <source>
        <dbReference type="Proteomes" id="UP000195087"/>
    </source>
</evidence>
<evidence type="ECO:0000313" key="2">
    <source>
        <dbReference type="EMBL" id="OTZ72970.1"/>
    </source>
</evidence>
<comment type="caution">
    <text evidence="2">The sequence shown here is derived from an EMBL/GenBank/DDBJ whole genome shotgun (WGS) entry which is preliminary data.</text>
</comment>
<feature type="domain" description="Restriction endonuclease type II-like" evidence="1">
    <location>
        <begin position="43"/>
        <end position="121"/>
    </location>
</feature>
<sequence length="156" mass="17994">MTGLLVVLGCTLVFFLVAQIFTPPSTYNPNNDTQRAKCSNKLEKRVYDALRFKGYYPIVQYKVPNKRFKLDFAFFSPNGLKIDVEIDGPFHRTPEGTIRDRRRDKYMKTNGWKVIRITDISLKNGFEKQILLLVATLNEFGIEPSKESGLVLLEEK</sequence>
<dbReference type="RefSeq" id="WP_086391963.1">
    <property type="nucleotide sequence ID" value="NZ_NFEH01000084.1"/>
</dbReference>
<dbReference type="Pfam" id="PF18741">
    <property type="entry name" value="MTES_1575"/>
    <property type="match status" value="1"/>
</dbReference>
<dbReference type="AlphaFoldDB" id="A0A9X6PR01"/>
<proteinExistence type="predicted"/>
<organism evidence="2 3">
    <name type="scientific">Bacillus thuringiensis serovar kumamotoensis</name>
    <dbReference type="NCBI Taxonomy" id="132267"/>
    <lineage>
        <taxon>Bacteria</taxon>
        <taxon>Bacillati</taxon>
        <taxon>Bacillota</taxon>
        <taxon>Bacilli</taxon>
        <taxon>Bacillales</taxon>
        <taxon>Bacillaceae</taxon>
        <taxon>Bacillus</taxon>
        <taxon>Bacillus cereus group</taxon>
    </lineage>
</organism>
<name>A0A9X6PR01_BACUK</name>
<dbReference type="EMBL" id="NFEH01000084">
    <property type="protein sequence ID" value="OTZ72970.1"/>
    <property type="molecule type" value="Genomic_DNA"/>
</dbReference>
<protein>
    <recommendedName>
        <fullName evidence="1">Restriction endonuclease type II-like domain-containing protein</fullName>
    </recommendedName>
</protein>
<gene>
    <name evidence="2" type="ORF">BK769_15300</name>
</gene>
<dbReference type="InterPro" id="IPR049468">
    <property type="entry name" value="Restrct_endonuc-II-like_dom"/>
</dbReference>
<reference evidence="2 3" key="1">
    <citation type="submission" date="2016-10" db="EMBL/GenBank/DDBJ databases">
        <title>Comparative genomics of Bacillus thuringiensis reveals a path to pathogens against multiple invertebrate hosts.</title>
        <authorList>
            <person name="Zheng J."/>
            <person name="Gao Q."/>
            <person name="Liu H."/>
            <person name="Peng D."/>
            <person name="Ruan L."/>
            <person name="Sun M."/>
        </authorList>
    </citation>
    <scope>NUCLEOTIDE SEQUENCE [LARGE SCALE GENOMIC DNA]</scope>
    <source>
        <strain evidence="2">BGSC 4W1</strain>
    </source>
</reference>
<dbReference type="Proteomes" id="UP000195087">
    <property type="component" value="Unassembled WGS sequence"/>
</dbReference>
<dbReference type="Gene3D" id="3.40.960.10">
    <property type="entry name" value="VSR Endonuclease"/>
    <property type="match status" value="1"/>
</dbReference>
<dbReference type="InterPro" id="IPR011335">
    <property type="entry name" value="Restrct_endonuc-II-like"/>
</dbReference>